<dbReference type="AlphaFoldDB" id="A0A4C1XRM3"/>
<reference evidence="1 2" key="1">
    <citation type="journal article" date="2019" name="Commun. Biol.">
        <title>The bagworm genome reveals a unique fibroin gene that provides high tensile strength.</title>
        <authorList>
            <person name="Kono N."/>
            <person name="Nakamura H."/>
            <person name="Ohtoshi R."/>
            <person name="Tomita M."/>
            <person name="Numata K."/>
            <person name="Arakawa K."/>
        </authorList>
    </citation>
    <scope>NUCLEOTIDE SEQUENCE [LARGE SCALE GENOMIC DNA]</scope>
</reference>
<gene>
    <name evidence="1" type="ORF">EVAR_89934_1</name>
</gene>
<dbReference type="EMBL" id="BGZK01000911">
    <property type="protein sequence ID" value="GBP64855.1"/>
    <property type="molecule type" value="Genomic_DNA"/>
</dbReference>
<keyword evidence="2" id="KW-1185">Reference proteome</keyword>
<sequence>MRNRASVVANVARCAYRLAPYPCMRIDATRLFGTESVFDNRCRFSATSNKTSINLPCMRRVKRLSGKDSIKNQIVRCRVCDPRTRQECLYRYIDGSRRCECGAVTSSSSLNTQLTCRGGARAACDGRRYEYF</sequence>
<accession>A0A4C1XRM3</accession>
<comment type="caution">
    <text evidence="1">The sequence shown here is derived from an EMBL/GenBank/DDBJ whole genome shotgun (WGS) entry which is preliminary data.</text>
</comment>
<proteinExistence type="predicted"/>
<organism evidence="1 2">
    <name type="scientific">Eumeta variegata</name>
    <name type="common">Bagworm moth</name>
    <name type="synonym">Eumeta japonica</name>
    <dbReference type="NCBI Taxonomy" id="151549"/>
    <lineage>
        <taxon>Eukaryota</taxon>
        <taxon>Metazoa</taxon>
        <taxon>Ecdysozoa</taxon>
        <taxon>Arthropoda</taxon>
        <taxon>Hexapoda</taxon>
        <taxon>Insecta</taxon>
        <taxon>Pterygota</taxon>
        <taxon>Neoptera</taxon>
        <taxon>Endopterygota</taxon>
        <taxon>Lepidoptera</taxon>
        <taxon>Glossata</taxon>
        <taxon>Ditrysia</taxon>
        <taxon>Tineoidea</taxon>
        <taxon>Psychidae</taxon>
        <taxon>Oiketicinae</taxon>
        <taxon>Eumeta</taxon>
    </lineage>
</organism>
<evidence type="ECO:0000313" key="2">
    <source>
        <dbReference type="Proteomes" id="UP000299102"/>
    </source>
</evidence>
<evidence type="ECO:0000313" key="1">
    <source>
        <dbReference type="EMBL" id="GBP64855.1"/>
    </source>
</evidence>
<name>A0A4C1XRM3_EUMVA</name>
<dbReference type="Proteomes" id="UP000299102">
    <property type="component" value="Unassembled WGS sequence"/>
</dbReference>
<protein>
    <submittedName>
        <fullName evidence="1">Uncharacterized protein</fullName>
    </submittedName>
</protein>